<keyword evidence="3" id="KW-0378">Hydrolase</keyword>
<dbReference type="InterPro" id="IPR013320">
    <property type="entry name" value="ConA-like_dom_sf"/>
</dbReference>
<gene>
    <name evidence="3" type="ORF">SMD11_5763</name>
</gene>
<evidence type="ECO:0000313" key="4">
    <source>
        <dbReference type="Proteomes" id="UP000195755"/>
    </source>
</evidence>
<dbReference type="SUPFAM" id="SSF49899">
    <property type="entry name" value="Concanavalin A-like lectins/glucanases"/>
    <property type="match status" value="1"/>
</dbReference>
<dbReference type="KEGG" id="salj:SMD11_5763"/>
<reference evidence="3 4" key="1">
    <citation type="submission" date="2017-06" db="EMBL/GenBank/DDBJ databases">
        <title>Streptomyces albireticuli Genome sequencing and assembly.</title>
        <authorList>
            <person name="Wang Y."/>
            <person name="Du B."/>
            <person name="Ding Y."/>
            <person name="Liu H."/>
            <person name="Hou Q."/>
            <person name="Liu K."/>
            <person name="Yao L."/>
            <person name="Wang C."/>
        </authorList>
    </citation>
    <scope>NUCLEOTIDE SEQUENCE [LARGE SCALE GENOMIC DNA]</scope>
    <source>
        <strain evidence="3 4">MDJK11</strain>
    </source>
</reference>
<dbReference type="GO" id="GO:0004553">
    <property type="term" value="F:hydrolase activity, hydrolyzing O-glycosyl compounds"/>
    <property type="evidence" value="ECO:0007669"/>
    <property type="project" value="InterPro"/>
</dbReference>
<organism evidence="3 4">
    <name type="scientific">Streptomyces albireticuli</name>
    <dbReference type="NCBI Taxonomy" id="1940"/>
    <lineage>
        <taxon>Bacteria</taxon>
        <taxon>Bacillati</taxon>
        <taxon>Actinomycetota</taxon>
        <taxon>Actinomycetes</taxon>
        <taxon>Kitasatosporales</taxon>
        <taxon>Streptomycetaceae</taxon>
        <taxon>Streptomyces</taxon>
    </lineage>
</organism>
<dbReference type="CDD" id="cd00413">
    <property type="entry name" value="Glyco_hydrolase_16"/>
    <property type="match status" value="1"/>
</dbReference>
<dbReference type="InterPro" id="IPR000757">
    <property type="entry name" value="Beta-glucanase-like"/>
</dbReference>
<sequence length="276" mass="30634">MRSPRRPARHLLAAVLLATALLAPRAAPAADAAAPEWHLRFADDFDTDVPRGSFTDCDHHPDTPRAYCGGLTGAVREDWWAYPEGWPDTATQRGLPVGGHYDPATTLSVSHGKLHIRLWRGRTGGVHSATVVPKKLMGMRYGRYEERWRVSHVSAGYKSAHLLWPVAKGGCAEIDFPELEWNATVAGFAHPAGCGRQFAVDTGARWSRWHTSVIEWRPGDLRFHLDGEQVGRTTREVPGAPMTWDIQNESALNGERAAPGSWSRLDIDHVRGWSRD</sequence>
<dbReference type="Gene3D" id="2.60.120.200">
    <property type="match status" value="1"/>
</dbReference>
<evidence type="ECO:0000313" key="3">
    <source>
        <dbReference type="EMBL" id="ARZ71339.1"/>
    </source>
</evidence>
<proteinExistence type="predicted"/>
<name>A0A1Z2LAJ0_9ACTN</name>
<accession>A0A1Z2LAJ0</accession>
<protein>
    <submittedName>
        <fullName evidence="3">Glycosyl hydrolase family 16</fullName>
    </submittedName>
</protein>
<keyword evidence="1" id="KW-0732">Signal</keyword>
<evidence type="ECO:0000259" key="2">
    <source>
        <dbReference type="PROSITE" id="PS51762"/>
    </source>
</evidence>
<feature type="chain" id="PRO_5012961234" evidence="1">
    <location>
        <begin position="30"/>
        <end position="276"/>
    </location>
</feature>
<dbReference type="RefSeq" id="WP_087929155.1">
    <property type="nucleotide sequence ID" value="NZ_CP021744.1"/>
</dbReference>
<feature type="domain" description="GH16" evidence="2">
    <location>
        <begin position="27"/>
        <end position="276"/>
    </location>
</feature>
<dbReference type="PROSITE" id="PS51762">
    <property type="entry name" value="GH16_2"/>
    <property type="match status" value="1"/>
</dbReference>
<dbReference type="EMBL" id="CP021744">
    <property type="protein sequence ID" value="ARZ71339.1"/>
    <property type="molecule type" value="Genomic_DNA"/>
</dbReference>
<dbReference type="Proteomes" id="UP000195755">
    <property type="component" value="Chromosome"/>
</dbReference>
<dbReference type="OrthoDB" id="9809583at2"/>
<dbReference type="GO" id="GO:0005975">
    <property type="term" value="P:carbohydrate metabolic process"/>
    <property type="evidence" value="ECO:0007669"/>
    <property type="project" value="InterPro"/>
</dbReference>
<feature type="signal peptide" evidence="1">
    <location>
        <begin position="1"/>
        <end position="29"/>
    </location>
</feature>
<evidence type="ECO:0000256" key="1">
    <source>
        <dbReference type="SAM" id="SignalP"/>
    </source>
</evidence>
<dbReference type="AlphaFoldDB" id="A0A1Z2LAJ0"/>